<accession>A0A9D4GXA7</accession>
<evidence type="ECO:0000313" key="2">
    <source>
        <dbReference type="EMBL" id="KAH3821597.1"/>
    </source>
</evidence>
<name>A0A9D4GXA7_DREPO</name>
<sequence>MNRKEPGRTGNDRCGTENNRDGTSYGNAPVNAKTCALPERHWHSPGLRRGITGDDRALPVPAGLWYTGALPAFTDAQPGHYRRQPGLCRDAAGFHRGTSGKLNYK</sequence>
<dbReference type="AlphaFoldDB" id="A0A9D4GXA7"/>
<feature type="compositionally biased region" description="Basic and acidic residues" evidence="1">
    <location>
        <begin position="1"/>
        <end position="20"/>
    </location>
</feature>
<reference evidence="2" key="2">
    <citation type="submission" date="2020-11" db="EMBL/GenBank/DDBJ databases">
        <authorList>
            <person name="McCartney M.A."/>
            <person name="Auch B."/>
            <person name="Kono T."/>
            <person name="Mallez S."/>
            <person name="Becker A."/>
            <person name="Gohl D.M."/>
            <person name="Silverstein K.A.T."/>
            <person name="Koren S."/>
            <person name="Bechman K.B."/>
            <person name="Herman A."/>
            <person name="Abrahante J.E."/>
            <person name="Garbe J."/>
        </authorList>
    </citation>
    <scope>NUCLEOTIDE SEQUENCE</scope>
    <source>
        <strain evidence="2">Duluth1</strain>
        <tissue evidence="2">Whole animal</tissue>
    </source>
</reference>
<feature type="region of interest" description="Disordered" evidence="1">
    <location>
        <begin position="1"/>
        <end position="31"/>
    </location>
</feature>
<keyword evidence="3" id="KW-1185">Reference proteome</keyword>
<organism evidence="2 3">
    <name type="scientific">Dreissena polymorpha</name>
    <name type="common">Zebra mussel</name>
    <name type="synonym">Mytilus polymorpha</name>
    <dbReference type="NCBI Taxonomy" id="45954"/>
    <lineage>
        <taxon>Eukaryota</taxon>
        <taxon>Metazoa</taxon>
        <taxon>Spiralia</taxon>
        <taxon>Lophotrochozoa</taxon>
        <taxon>Mollusca</taxon>
        <taxon>Bivalvia</taxon>
        <taxon>Autobranchia</taxon>
        <taxon>Heteroconchia</taxon>
        <taxon>Euheterodonta</taxon>
        <taxon>Imparidentia</taxon>
        <taxon>Neoheterodontei</taxon>
        <taxon>Myida</taxon>
        <taxon>Dreissenoidea</taxon>
        <taxon>Dreissenidae</taxon>
        <taxon>Dreissena</taxon>
    </lineage>
</organism>
<evidence type="ECO:0000313" key="3">
    <source>
        <dbReference type="Proteomes" id="UP000828390"/>
    </source>
</evidence>
<dbReference type="EMBL" id="JAIWYP010000005">
    <property type="protein sequence ID" value="KAH3821597.1"/>
    <property type="molecule type" value="Genomic_DNA"/>
</dbReference>
<gene>
    <name evidence="2" type="ORF">DPMN_123361</name>
</gene>
<dbReference type="Proteomes" id="UP000828390">
    <property type="component" value="Unassembled WGS sequence"/>
</dbReference>
<evidence type="ECO:0000256" key="1">
    <source>
        <dbReference type="SAM" id="MobiDB-lite"/>
    </source>
</evidence>
<comment type="caution">
    <text evidence="2">The sequence shown here is derived from an EMBL/GenBank/DDBJ whole genome shotgun (WGS) entry which is preliminary data.</text>
</comment>
<reference evidence="2" key="1">
    <citation type="journal article" date="2019" name="bioRxiv">
        <title>The Genome of the Zebra Mussel, Dreissena polymorpha: A Resource for Invasive Species Research.</title>
        <authorList>
            <person name="McCartney M.A."/>
            <person name="Auch B."/>
            <person name="Kono T."/>
            <person name="Mallez S."/>
            <person name="Zhang Y."/>
            <person name="Obille A."/>
            <person name="Becker A."/>
            <person name="Abrahante J.E."/>
            <person name="Garbe J."/>
            <person name="Badalamenti J.P."/>
            <person name="Herman A."/>
            <person name="Mangelson H."/>
            <person name="Liachko I."/>
            <person name="Sullivan S."/>
            <person name="Sone E.D."/>
            <person name="Koren S."/>
            <person name="Silverstein K.A.T."/>
            <person name="Beckman K.B."/>
            <person name="Gohl D.M."/>
        </authorList>
    </citation>
    <scope>NUCLEOTIDE SEQUENCE</scope>
    <source>
        <strain evidence="2">Duluth1</strain>
        <tissue evidence="2">Whole animal</tissue>
    </source>
</reference>
<proteinExistence type="predicted"/>
<protein>
    <submittedName>
        <fullName evidence="2">Uncharacterized protein</fullName>
    </submittedName>
</protein>